<evidence type="ECO:0000313" key="1">
    <source>
        <dbReference type="EMBL" id="RLM95698.1"/>
    </source>
</evidence>
<protein>
    <recommendedName>
        <fullName evidence="5">Condensation domain-containing protein</fullName>
    </recommendedName>
</protein>
<reference evidence="3 4" key="1">
    <citation type="submission" date="2018-07" db="EMBL/GenBank/DDBJ databases">
        <title>Genome sequencing of oomycete isolates from Chile give support for New Zealand origin for Phytophthora kernoviae and make available the first Nothophytophthora sp. genome.</title>
        <authorList>
            <person name="Studholme D.J."/>
            <person name="Sanfuentes E."/>
            <person name="Panda P."/>
            <person name="Hill R."/>
            <person name="Sambles C."/>
            <person name="Grant M."/>
            <person name="Williams N.M."/>
            <person name="Mcdougal R.L."/>
        </authorList>
    </citation>
    <scope>NUCLEOTIDE SEQUENCE [LARGE SCALE GENOMIC DNA]</scope>
    <source>
        <strain evidence="1">Chile2</strain>
        <strain evidence="2">Chile4</strain>
    </source>
</reference>
<accession>A0A3R7JXD0</accession>
<evidence type="ECO:0000313" key="2">
    <source>
        <dbReference type="EMBL" id="RLN83400.1"/>
    </source>
</evidence>
<comment type="caution">
    <text evidence="2">The sequence shown here is derived from an EMBL/GenBank/DDBJ whole genome shotgun (WGS) entry which is preliminary data.</text>
</comment>
<gene>
    <name evidence="1" type="ORF">BBI17_002067</name>
    <name evidence="2" type="ORF">BBO99_00002160</name>
</gene>
<dbReference type="EMBL" id="MBDN02000034">
    <property type="protein sequence ID" value="RLN83400.1"/>
    <property type="molecule type" value="Genomic_DNA"/>
</dbReference>
<dbReference type="AlphaFoldDB" id="A0A3R7JXD0"/>
<dbReference type="PANTHER" id="PTHR28037">
    <property type="entry name" value="ALCOHOL O-ACETYLTRANSFERASE 1-RELATED"/>
    <property type="match status" value="1"/>
</dbReference>
<evidence type="ECO:0000313" key="3">
    <source>
        <dbReference type="Proteomes" id="UP000285624"/>
    </source>
</evidence>
<organism evidence="2 3">
    <name type="scientific">Phytophthora kernoviae</name>
    <dbReference type="NCBI Taxonomy" id="325452"/>
    <lineage>
        <taxon>Eukaryota</taxon>
        <taxon>Sar</taxon>
        <taxon>Stramenopiles</taxon>
        <taxon>Oomycota</taxon>
        <taxon>Peronosporomycetes</taxon>
        <taxon>Peronosporales</taxon>
        <taxon>Peronosporaceae</taxon>
        <taxon>Phytophthora</taxon>
    </lineage>
</organism>
<dbReference type="Gene3D" id="3.30.559.10">
    <property type="entry name" value="Chloramphenicol acetyltransferase-like domain"/>
    <property type="match status" value="2"/>
</dbReference>
<evidence type="ECO:0000313" key="4">
    <source>
        <dbReference type="Proteomes" id="UP000285883"/>
    </source>
</evidence>
<dbReference type="SUPFAM" id="SSF52777">
    <property type="entry name" value="CoA-dependent acyltransferases"/>
    <property type="match status" value="2"/>
</dbReference>
<dbReference type="Proteomes" id="UP000285624">
    <property type="component" value="Unassembled WGS sequence"/>
</dbReference>
<dbReference type="Proteomes" id="UP000285883">
    <property type="component" value="Unassembled WGS sequence"/>
</dbReference>
<dbReference type="InterPro" id="IPR023213">
    <property type="entry name" value="CAT-like_dom_sf"/>
</dbReference>
<evidence type="ECO:0008006" key="5">
    <source>
        <dbReference type="Google" id="ProtNLM"/>
    </source>
</evidence>
<dbReference type="InterPro" id="IPR052058">
    <property type="entry name" value="Alcohol_O-acetyltransferase"/>
</dbReference>
<proteinExistence type="predicted"/>
<name>A0A3R7JXD0_9STRA</name>
<keyword evidence="3" id="KW-1185">Reference proteome</keyword>
<sequence>MFNCFSAGDDFEAPRSANRRFALRAVERFGVAEDDVSIMCCQSFAISGDMEQLVQYLPTAVMRTFNRHPRLRALVLREDNFMAEVQPQISLNDVVSKKLLRVRVLSESEEDVEVWKNWKEFVCEETDTAIDRFTQFMFYLTVWVNKAESKARFYLFADHIMWDGESGSVVLNDILEDIALLSIEAAKPVKEFPLRPSMYDMWLTDPWWLKPVGKTILALFGSKGFTDFMKVFKPVLTPREDQHDFGIPFKKNTTTLLCKEGDPANMRDTLQKCKEEGVTLGGALIPMIVLAFYHASKIDHKIKGEDEPEGPFRFVSDICYNMRQRMPNPAPETQIGLYVTNTPLKWLATEGVDIKKEKFWELARISKEQMATQSAKLLEMVMPCFLMDRKLNKPMVGGLLGDFKIPSSCTGDATVSNVGLYPGKTQHILAANGVLRVEDMYGFCAIPFVATSSTLWLGSVNSFNYSLAHKVNNEVGNELFRAYTTICENASSIGADDTMEEVLKRFGIEPPNLNCPAESFNAMSCASSESASGGNRRVALRAIERFGIAEPDVSVKCCHAIAIDGDMEQLACYLPTAVMRVFNRHPRMRLTIVKDEEFMGEIQPQITLDDVAAKKLCRVRQFSESEEDVKTWKNWSNFVQTETDLPFDRFTEFMFYLTVWVNRAESKARFFLFSDHIVADGDSGMVVVNDILEDIALLSIEAAKPVQESPLRPSLYDMWFSEPWWLKPVAKTVLAVAGGSAFINFMKAFKPVLTPREDQEDFGIPFVKNSTTLLCAAGNPTNMRDTLRKCKEEGATMGGALIAMIVLAFYHASKVDHKIKGEEQPEGPFRFVADISYNMRQRVPNPAPERQVGLYVTNTPLKWLATEGVDMRKEKFWDLARVSKEQMATQSAKLLEMALPCFMMDRKLTKPSLGQFFGDYKIPSSCTGDTTISNVGRYLYKKEHILGSDGVLRVEDMYGFCAIPFVAASSTMWLTTVNSFHYSIAHKVGDEVGKELFKAYTTICENASNIRADDTMEEVLKRVGLDM</sequence>
<dbReference type="PANTHER" id="PTHR28037:SF1">
    <property type="entry name" value="ALCOHOL O-ACETYLTRANSFERASE 1-RELATED"/>
    <property type="match status" value="1"/>
</dbReference>
<dbReference type="EMBL" id="MAYM02002380">
    <property type="protein sequence ID" value="RLM95698.1"/>
    <property type="molecule type" value="Genomic_DNA"/>
</dbReference>